<evidence type="ECO:0000313" key="2">
    <source>
        <dbReference type="EMBL" id="MBR0597885.1"/>
    </source>
</evidence>
<keyword evidence="1" id="KW-0472">Membrane</keyword>
<protein>
    <submittedName>
        <fullName evidence="2">Uncharacterized protein</fullName>
    </submittedName>
</protein>
<evidence type="ECO:0000256" key="1">
    <source>
        <dbReference type="SAM" id="Phobius"/>
    </source>
</evidence>
<reference evidence="2" key="1">
    <citation type="submission" date="2021-04" db="EMBL/GenBank/DDBJ databases">
        <title>Sinoanaerobacter chloroacetimidivorans sp. nov., an obligate anaerobic bacterium isolated from anaerobic sludge.</title>
        <authorList>
            <person name="Bao Y."/>
        </authorList>
    </citation>
    <scope>NUCLEOTIDE SEQUENCE</scope>
    <source>
        <strain evidence="2">BAD-6</strain>
    </source>
</reference>
<dbReference type="RefSeq" id="WP_227018012.1">
    <property type="nucleotide sequence ID" value="NZ_JAGSND010000004.1"/>
</dbReference>
<evidence type="ECO:0000313" key="3">
    <source>
        <dbReference type="Proteomes" id="UP000675664"/>
    </source>
</evidence>
<dbReference type="EMBL" id="JAGSND010000004">
    <property type="protein sequence ID" value="MBR0597885.1"/>
    <property type="molecule type" value="Genomic_DNA"/>
</dbReference>
<keyword evidence="3" id="KW-1185">Reference proteome</keyword>
<sequence length="66" mass="7505">MIWENTTMQILLAIWILAYVIVVFGTIFNIKKNKKKYNLTKITTIAGISLAISLFIIIMLAMTNSI</sequence>
<reference evidence="2" key="2">
    <citation type="submission" date="2021-04" db="EMBL/GenBank/DDBJ databases">
        <authorList>
            <person name="Liu J."/>
        </authorList>
    </citation>
    <scope>NUCLEOTIDE SEQUENCE</scope>
    <source>
        <strain evidence="2">BAD-6</strain>
    </source>
</reference>
<dbReference type="AlphaFoldDB" id="A0A8J7W266"/>
<name>A0A8J7W266_9FIRM</name>
<accession>A0A8J7W266</accession>
<keyword evidence="1" id="KW-0812">Transmembrane</keyword>
<feature type="transmembrane region" description="Helical" evidence="1">
    <location>
        <begin position="42"/>
        <end position="62"/>
    </location>
</feature>
<comment type="caution">
    <text evidence="2">The sequence shown here is derived from an EMBL/GenBank/DDBJ whole genome shotgun (WGS) entry which is preliminary data.</text>
</comment>
<gene>
    <name evidence="2" type="ORF">KCX82_08380</name>
</gene>
<dbReference type="Proteomes" id="UP000675664">
    <property type="component" value="Unassembled WGS sequence"/>
</dbReference>
<feature type="transmembrane region" description="Helical" evidence="1">
    <location>
        <begin position="12"/>
        <end position="30"/>
    </location>
</feature>
<proteinExistence type="predicted"/>
<organism evidence="2 3">
    <name type="scientific">Sinanaerobacter chloroacetimidivorans</name>
    <dbReference type="NCBI Taxonomy" id="2818044"/>
    <lineage>
        <taxon>Bacteria</taxon>
        <taxon>Bacillati</taxon>
        <taxon>Bacillota</taxon>
        <taxon>Clostridia</taxon>
        <taxon>Peptostreptococcales</taxon>
        <taxon>Anaerovoracaceae</taxon>
        <taxon>Sinanaerobacter</taxon>
    </lineage>
</organism>
<keyword evidence="1" id="KW-1133">Transmembrane helix</keyword>